<reference evidence="2 3" key="1">
    <citation type="submission" date="2020-04" db="EMBL/GenBank/DDBJ databases">
        <authorList>
            <person name="Hogendoorn C."/>
        </authorList>
    </citation>
    <scope>NUCLEOTIDE SEQUENCE [LARGE SCALE GENOMIC DNA]</scope>
    <source>
        <strain evidence="2">COOX1</strain>
    </source>
</reference>
<organism evidence="2 3">
    <name type="scientific">Kyrpidia spormannii</name>
    <dbReference type="NCBI Taxonomy" id="2055160"/>
    <lineage>
        <taxon>Bacteria</taxon>
        <taxon>Bacillati</taxon>
        <taxon>Bacillota</taxon>
        <taxon>Bacilli</taxon>
        <taxon>Bacillales</taxon>
        <taxon>Alicyclobacillaceae</taxon>
        <taxon>Kyrpidia</taxon>
    </lineage>
</organism>
<dbReference type="Proteomes" id="UP000502196">
    <property type="component" value="Chromosome"/>
</dbReference>
<feature type="domain" description="DSBA-like thioredoxin" evidence="1">
    <location>
        <begin position="6"/>
        <end position="169"/>
    </location>
</feature>
<dbReference type="InterPro" id="IPR001853">
    <property type="entry name" value="DSBA-like_thioredoxin_dom"/>
</dbReference>
<gene>
    <name evidence="2" type="ORF">COOX1_1761</name>
</gene>
<evidence type="ECO:0000259" key="1">
    <source>
        <dbReference type="Pfam" id="PF01323"/>
    </source>
</evidence>
<dbReference type="PANTHER" id="PTHR13887:SF33">
    <property type="entry name" value="ISOMERASE"/>
    <property type="match status" value="1"/>
</dbReference>
<dbReference type="EMBL" id="LR792683">
    <property type="protein sequence ID" value="CAB3393140.1"/>
    <property type="molecule type" value="Genomic_DNA"/>
</dbReference>
<sequence>MFTMRITSYFDYNCVFCYIGRYRLREAANRAGVSIEWVAWAMPEDASPPPKPDDYREGVKRYVQAASEDLGLDIRLMRAVDTQDALTGMYYAREQGVEEPYHQQVFDARFLKGLDVSDRKVLTECAEAAGLSGDGYWNALDQEKYRMQLQADFQRAAQTRIWTIPVYEADHRRLEVHHFDQLPTADGLTEWIQLIGTKAEG</sequence>
<protein>
    <recommendedName>
        <fullName evidence="1">DSBA-like thioredoxin domain-containing protein</fullName>
    </recommendedName>
</protein>
<dbReference type="Gene3D" id="3.40.30.10">
    <property type="entry name" value="Glutaredoxin"/>
    <property type="match status" value="1"/>
</dbReference>
<dbReference type="GO" id="GO:0016491">
    <property type="term" value="F:oxidoreductase activity"/>
    <property type="evidence" value="ECO:0007669"/>
    <property type="project" value="InterPro"/>
</dbReference>
<evidence type="ECO:0000313" key="2">
    <source>
        <dbReference type="EMBL" id="CAB3393140.1"/>
    </source>
</evidence>
<dbReference type="SUPFAM" id="SSF52833">
    <property type="entry name" value="Thioredoxin-like"/>
    <property type="match status" value="1"/>
</dbReference>
<dbReference type="InterPro" id="IPR036249">
    <property type="entry name" value="Thioredoxin-like_sf"/>
</dbReference>
<dbReference type="AlphaFoldDB" id="A0A6F9E8H0"/>
<evidence type="ECO:0000313" key="3">
    <source>
        <dbReference type="Proteomes" id="UP000502196"/>
    </source>
</evidence>
<name>A0A6F9E8H0_9BACL</name>
<dbReference type="PANTHER" id="PTHR13887">
    <property type="entry name" value="GLUTATHIONE S-TRANSFERASE KAPPA"/>
    <property type="match status" value="1"/>
</dbReference>
<dbReference type="RefSeq" id="WP_170085580.1">
    <property type="nucleotide sequence ID" value="NZ_CP047972.1"/>
</dbReference>
<dbReference type="Pfam" id="PF01323">
    <property type="entry name" value="DSBA"/>
    <property type="match status" value="1"/>
</dbReference>
<accession>A0A6F9E8H0</accession>
<proteinExistence type="predicted"/>